<dbReference type="PROSITE" id="PS51677">
    <property type="entry name" value="NODB"/>
    <property type="match status" value="1"/>
</dbReference>
<evidence type="ECO:0000313" key="3">
    <source>
        <dbReference type="Proteomes" id="UP001597362"/>
    </source>
</evidence>
<dbReference type="CDD" id="cd10950">
    <property type="entry name" value="CE4_BsYlxY_like"/>
    <property type="match status" value="1"/>
</dbReference>
<feature type="domain" description="NodB homology" evidence="1">
    <location>
        <begin position="137"/>
        <end position="313"/>
    </location>
</feature>
<evidence type="ECO:0000313" key="2">
    <source>
        <dbReference type="EMBL" id="MFD2116779.1"/>
    </source>
</evidence>
<dbReference type="InterPro" id="IPR011330">
    <property type="entry name" value="Glyco_hydro/deAcase_b/a-brl"/>
</dbReference>
<gene>
    <name evidence="2" type="ORF">ACFSJH_13715</name>
</gene>
<dbReference type="SUPFAM" id="SSF88713">
    <property type="entry name" value="Glycoside hydrolase/deacetylase"/>
    <property type="match status" value="1"/>
</dbReference>
<keyword evidence="3" id="KW-1185">Reference proteome</keyword>
<comment type="caution">
    <text evidence="2">The sequence shown here is derived from an EMBL/GenBank/DDBJ whole genome shotgun (WGS) entry which is preliminary data.</text>
</comment>
<evidence type="ECO:0000259" key="1">
    <source>
        <dbReference type="PROSITE" id="PS51677"/>
    </source>
</evidence>
<dbReference type="RefSeq" id="WP_377773303.1">
    <property type="nucleotide sequence ID" value="NZ_JBHUHO010000032.1"/>
</dbReference>
<accession>A0ABW4YMT8</accession>
<dbReference type="InterPro" id="IPR050248">
    <property type="entry name" value="Polysacc_deacetylase_ArnD"/>
</dbReference>
<dbReference type="InterPro" id="IPR002509">
    <property type="entry name" value="NODB_dom"/>
</dbReference>
<sequence length="324" mass="36599">MVWKKKLTATICIVGLTILLVTTNNRIFSFMNHAKTDSSDVTVISSPMSKQDQLLYEQIQEEANKQYIAPENAKIDRVWKAIPGYNGLKIDVDKTFELARLNTKNSLIPYQYVEVKPEIQLSDLGAHPVYRGNSQKKMVSLLINVAWGNEYLDSMLQTLRDKKVKTTFFLDGSWLKKYPEVAKQIQQEGHEISNHAYSHPDMATLSRQNQNIQIEKTEQLLQSILKVNNKWFAPPSGSFNQTTVDVAKQQGLQTILWTLDTVDWKKPPASQIVNKIRSNVDAGTLILMHPTASSRDALAQMIEIIEGKGLKIGPVSETLSSDRT</sequence>
<reference evidence="3" key="1">
    <citation type="journal article" date="2019" name="Int. J. Syst. Evol. Microbiol.">
        <title>The Global Catalogue of Microorganisms (GCM) 10K type strain sequencing project: providing services to taxonomists for standard genome sequencing and annotation.</title>
        <authorList>
            <consortium name="The Broad Institute Genomics Platform"/>
            <consortium name="The Broad Institute Genome Sequencing Center for Infectious Disease"/>
            <person name="Wu L."/>
            <person name="Ma J."/>
        </authorList>
    </citation>
    <scope>NUCLEOTIDE SEQUENCE [LARGE SCALE GENOMIC DNA]</scope>
    <source>
        <strain evidence="3">GH52</strain>
    </source>
</reference>
<name>A0ABW4YMT8_9BACL</name>
<dbReference type="PANTHER" id="PTHR10587">
    <property type="entry name" value="GLYCOSYL TRANSFERASE-RELATED"/>
    <property type="match status" value="1"/>
</dbReference>
<dbReference type="EMBL" id="JBHUHO010000032">
    <property type="protein sequence ID" value="MFD2116779.1"/>
    <property type="molecule type" value="Genomic_DNA"/>
</dbReference>
<protein>
    <submittedName>
        <fullName evidence="2">Polysaccharide deacetylase family protein</fullName>
    </submittedName>
</protein>
<dbReference type="Pfam" id="PF01522">
    <property type="entry name" value="Polysacc_deac_1"/>
    <property type="match status" value="1"/>
</dbReference>
<dbReference type="PANTHER" id="PTHR10587:SF80">
    <property type="entry name" value="CHITOOLIGOSACCHARIDE DEACETYLASE"/>
    <property type="match status" value="1"/>
</dbReference>
<dbReference type="Gene3D" id="3.20.20.370">
    <property type="entry name" value="Glycoside hydrolase/deacetylase"/>
    <property type="match status" value="1"/>
</dbReference>
<organism evidence="2 3">
    <name type="scientific">Paenibacillus yanchengensis</name>
    <dbReference type="NCBI Taxonomy" id="2035833"/>
    <lineage>
        <taxon>Bacteria</taxon>
        <taxon>Bacillati</taxon>
        <taxon>Bacillota</taxon>
        <taxon>Bacilli</taxon>
        <taxon>Bacillales</taxon>
        <taxon>Paenibacillaceae</taxon>
        <taxon>Paenibacillus</taxon>
    </lineage>
</organism>
<proteinExistence type="predicted"/>
<dbReference type="Proteomes" id="UP001597362">
    <property type="component" value="Unassembled WGS sequence"/>
</dbReference>